<feature type="transmembrane region" description="Helical" evidence="14">
    <location>
        <begin position="114"/>
        <end position="135"/>
    </location>
</feature>
<evidence type="ECO:0000256" key="4">
    <source>
        <dbReference type="ARBA" id="ARBA00022692"/>
    </source>
</evidence>
<comment type="similarity">
    <text evidence="2">Belongs to the OXA1/ALB3/YidC family. Type 1 subfamily.</text>
</comment>
<evidence type="ECO:0000256" key="7">
    <source>
        <dbReference type="ARBA" id="ARBA00025034"/>
    </source>
</evidence>
<evidence type="ECO:0000313" key="16">
    <source>
        <dbReference type="EMBL" id="ACP34012.1"/>
    </source>
</evidence>
<evidence type="ECO:0000259" key="15">
    <source>
        <dbReference type="Pfam" id="PF02096"/>
    </source>
</evidence>
<feature type="transmembrane region" description="Helical" evidence="14">
    <location>
        <begin position="177"/>
        <end position="202"/>
    </location>
</feature>
<evidence type="ECO:0000256" key="8">
    <source>
        <dbReference type="ARBA" id="ARBA00026028"/>
    </source>
</evidence>
<feature type="transmembrane region" description="Helical" evidence="14">
    <location>
        <begin position="44"/>
        <end position="65"/>
    </location>
</feature>
<reference evidence="16 17" key="1">
    <citation type="journal article" date="2010" name="BMC Genomics">
        <title>Complete genome sequence and lifestyle of black-pigmented Corynebacterium aurimucosum ATCC 700975 (formerly C. nigricans CN-1) isolated from a vaginal swab of a woman with spontaneous abortion.</title>
        <authorList>
            <person name="Trost E."/>
            <person name="Gotker S."/>
            <person name="Schneider J."/>
            <person name="Schneiker-Bekel S."/>
            <person name="Szczepanowski R."/>
            <person name="Tilker A."/>
            <person name="Viehoever P."/>
            <person name="Arnold W."/>
            <person name="Bekel T."/>
            <person name="Blom J."/>
            <person name="Gartemann K.H."/>
            <person name="Linke B."/>
            <person name="Goesmann A."/>
            <person name="Puhler A."/>
            <person name="Shukla S.K."/>
            <person name="Tauch A."/>
        </authorList>
    </citation>
    <scope>NUCLEOTIDE SEQUENCE [LARGE SCALE GENOMIC DNA]</scope>
    <source>
        <strain evidence="17">ATCC 700975 / DSM 44827 / CIP 107346 / CN-1</strain>
    </source>
</reference>
<evidence type="ECO:0000313" key="17">
    <source>
        <dbReference type="Proteomes" id="UP000002077"/>
    </source>
</evidence>
<comment type="function">
    <text evidence="7">Required for the insertion and/or proper folding and/or complex formation of integral membrane proteins into the membrane. Involved in integration of membrane proteins that insert both dependently and independently of the Sec translocase complex, as well as at least some lipoproteins. Aids folding of multispanning membrane proteins.</text>
</comment>
<protein>
    <recommendedName>
        <fullName evidence="3">Membrane protein insertase YidC</fullName>
    </recommendedName>
    <alternativeName>
        <fullName evidence="11">Foldase YidC</fullName>
    </alternativeName>
    <alternativeName>
        <fullName evidence="10">Membrane integrase YidC</fullName>
    </alternativeName>
    <alternativeName>
        <fullName evidence="9">Membrane protein YidC</fullName>
    </alternativeName>
</protein>
<keyword evidence="5 14" id="KW-1133">Transmembrane helix</keyword>
<dbReference type="InterPro" id="IPR001708">
    <property type="entry name" value="YidC/ALB3/OXA1/COX18"/>
</dbReference>
<keyword evidence="4 12" id="KW-0812">Transmembrane</keyword>
<feature type="region of interest" description="Disordered" evidence="13">
    <location>
        <begin position="288"/>
        <end position="317"/>
    </location>
</feature>
<keyword evidence="6 14" id="KW-0472">Membrane</keyword>
<name>C3PKB1_CORA7</name>
<evidence type="ECO:0000256" key="6">
    <source>
        <dbReference type="ARBA" id="ARBA00023136"/>
    </source>
</evidence>
<dbReference type="GO" id="GO:0051205">
    <property type="term" value="P:protein insertion into membrane"/>
    <property type="evidence" value="ECO:0007669"/>
    <property type="project" value="TreeGrafter"/>
</dbReference>
<sequence>MCRCPTTLQEKEKAMISIFMYPVSGIMKLWHLLFSSFLDGSMAWILTIVFLVLTVRGIIAPLNWLSVKQGRIGALIRPEMTKLEEQLNQADSVEEAVTILTQQRELNKRFQHNPAVGCFPIFLITPAFIGLYQVVLRVSGSTNEPVGMLTLDDVSSFRNSTVFGVPLTDFAREHHDLILPMLLAALVFTSLNTLITLYRSYLTTRFDQKIPRRLLWFMALMVILIPWMLWSVAWNGPIPVTIIFYWGCTYLFTLLQTLVYEFILRRRYPLPEAVHELRRESIRRWRDKEEKKEKKAAKRRLKEDPKHKEEVAAARKRHSAIVAEARKIIKSNNRPEAPTEAE</sequence>
<gene>
    <name evidence="16" type="ordered locus">cauri_2421</name>
</gene>
<evidence type="ECO:0000256" key="14">
    <source>
        <dbReference type="SAM" id="Phobius"/>
    </source>
</evidence>
<dbReference type="HOGENOM" id="CLU_036138_2_0_11"/>
<feature type="transmembrane region" description="Helical" evidence="14">
    <location>
        <begin position="242"/>
        <end position="263"/>
    </location>
</feature>
<dbReference type="KEGG" id="car:cauri_2421"/>
<feature type="transmembrane region" description="Helical" evidence="14">
    <location>
        <begin position="18"/>
        <end position="38"/>
    </location>
</feature>
<evidence type="ECO:0000256" key="1">
    <source>
        <dbReference type="ARBA" id="ARBA00004141"/>
    </source>
</evidence>
<dbReference type="GO" id="GO:0032977">
    <property type="term" value="F:membrane insertase activity"/>
    <property type="evidence" value="ECO:0007669"/>
    <property type="project" value="InterPro"/>
</dbReference>
<dbReference type="Proteomes" id="UP000002077">
    <property type="component" value="Chromosome"/>
</dbReference>
<dbReference type="PANTHER" id="PTHR12428:SF65">
    <property type="entry name" value="CYTOCHROME C OXIDASE ASSEMBLY PROTEIN COX18, MITOCHONDRIAL"/>
    <property type="match status" value="1"/>
</dbReference>
<evidence type="ECO:0000256" key="12">
    <source>
        <dbReference type="RuleBase" id="RU003945"/>
    </source>
</evidence>
<dbReference type="NCBIfam" id="TIGR03592">
    <property type="entry name" value="yidC_oxa1_cterm"/>
    <property type="match status" value="1"/>
</dbReference>
<dbReference type="STRING" id="548476.cauri_2421"/>
<dbReference type="GO" id="GO:0016020">
    <property type="term" value="C:membrane"/>
    <property type="evidence" value="ECO:0007669"/>
    <property type="project" value="UniProtKB-SubCell"/>
</dbReference>
<feature type="compositionally biased region" description="Basic and acidic residues" evidence="13">
    <location>
        <begin position="301"/>
        <end position="313"/>
    </location>
</feature>
<accession>C3PKB1</accession>
<organism evidence="16 17">
    <name type="scientific">Corynebacterium aurimucosum (strain ATCC 700975 / DSM 44827 / CIP 107346 / CN-1)</name>
    <name type="common">Corynebacterium nigricans</name>
    <dbReference type="NCBI Taxonomy" id="548476"/>
    <lineage>
        <taxon>Bacteria</taxon>
        <taxon>Bacillati</taxon>
        <taxon>Actinomycetota</taxon>
        <taxon>Actinomycetes</taxon>
        <taxon>Mycobacteriales</taxon>
        <taxon>Corynebacteriaceae</taxon>
        <taxon>Corynebacterium</taxon>
    </lineage>
</organism>
<evidence type="ECO:0000256" key="9">
    <source>
        <dbReference type="ARBA" id="ARBA00031538"/>
    </source>
</evidence>
<evidence type="ECO:0000256" key="10">
    <source>
        <dbReference type="ARBA" id="ARBA00033245"/>
    </source>
</evidence>
<dbReference type="eggNOG" id="COG0706">
    <property type="taxonomic scope" value="Bacteria"/>
</dbReference>
<dbReference type="Pfam" id="PF02096">
    <property type="entry name" value="60KD_IMP"/>
    <property type="match status" value="1"/>
</dbReference>
<dbReference type="PANTHER" id="PTHR12428">
    <property type="entry name" value="OXA1"/>
    <property type="match status" value="1"/>
</dbReference>
<dbReference type="InterPro" id="IPR028055">
    <property type="entry name" value="YidC/Oxa/ALB_C"/>
</dbReference>
<dbReference type="EMBL" id="CP001601">
    <property type="protein sequence ID" value="ACP34012.1"/>
    <property type="molecule type" value="Genomic_DNA"/>
</dbReference>
<keyword evidence="17" id="KW-1185">Reference proteome</keyword>
<proteinExistence type="inferred from homology"/>
<feature type="transmembrane region" description="Helical" evidence="14">
    <location>
        <begin position="214"/>
        <end position="230"/>
    </location>
</feature>
<comment type="subunit">
    <text evidence="8">Interacts with the Sec translocase complex via SecD. Specifically interacts with transmembrane segments of nascent integral membrane proteins during membrane integration.</text>
</comment>
<evidence type="ECO:0000256" key="2">
    <source>
        <dbReference type="ARBA" id="ARBA00010527"/>
    </source>
</evidence>
<evidence type="ECO:0000256" key="11">
    <source>
        <dbReference type="ARBA" id="ARBA00033342"/>
    </source>
</evidence>
<evidence type="ECO:0000256" key="3">
    <source>
        <dbReference type="ARBA" id="ARBA00015325"/>
    </source>
</evidence>
<evidence type="ECO:0000256" key="13">
    <source>
        <dbReference type="SAM" id="MobiDB-lite"/>
    </source>
</evidence>
<feature type="domain" description="Membrane insertase YidC/Oxa/ALB C-terminal" evidence="15">
    <location>
        <begin position="44"/>
        <end position="260"/>
    </location>
</feature>
<dbReference type="AlphaFoldDB" id="C3PKB1"/>
<evidence type="ECO:0000256" key="5">
    <source>
        <dbReference type="ARBA" id="ARBA00022989"/>
    </source>
</evidence>
<comment type="subcellular location">
    <subcellularLocation>
        <location evidence="1 12">Membrane</location>
        <topology evidence="1 12">Multi-pass membrane protein</topology>
    </subcellularLocation>
</comment>